<gene>
    <name evidence="1" type="ORF">AKJ61_04410</name>
</gene>
<evidence type="ECO:0000313" key="2">
    <source>
        <dbReference type="Proteomes" id="UP000070184"/>
    </source>
</evidence>
<name>A0A133U3B9_9EURY</name>
<accession>A0A133U3B9</accession>
<dbReference type="EMBL" id="LHXK01000090">
    <property type="protein sequence ID" value="KXA88685.1"/>
    <property type="molecule type" value="Genomic_DNA"/>
</dbReference>
<protein>
    <submittedName>
        <fullName evidence="1">Uncharacterized protein</fullName>
    </submittedName>
</protein>
<proteinExistence type="predicted"/>
<dbReference type="Proteomes" id="UP000070184">
    <property type="component" value="Unassembled WGS sequence"/>
</dbReference>
<comment type="caution">
    <text evidence="1">The sequence shown here is derived from an EMBL/GenBank/DDBJ whole genome shotgun (WGS) entry which is preliminary data.</text>
</comment>
<dbReference type="AlphaFoldDB" id="A0A133U3B9"/>
<sequence length="124" mass="13925">MGSSCLLKTRYSKGVSRSLLSLEGKILRRILEKGVVGFHEEVPTPLTNHLEAPSNKVREALYDLWEKGFIQQPEENESLIDESSHSFCLTEGGEQFCLWLLGIGKFGSLRPDSPYSDALTHPYL</sequence>
<evidence type="ECO:0000313" key="1">
    <source>
        <dbReference type="EMBL" id="KXA88685.1"/>
    </source>
</evidence>
<organism evidence="1 2">
    <name type="scientific">candidate division MSBL1 archaeon SCGC-AAA259B11</name>
    <dbReference type="NCBI Taxonomy" id="1698260"/>
    <lineage>
        <taxon>Archaea</taxon>
        <taxon>Methanobacteriati</taxon>
        <taxon>Methanobacteriota</taxon>
        <taxon>candidate division MSBL1</taxon>
    </lineage>
</organism>
<reference evidence="1 2" key="1">
    <citation type="journal article" date="2016" name="Sci. Rep.">
        <title>Metabolic traits of an uncultured archaeal lineage -MSBL1- from brine pools of the Red Sea.</title>
        <authorList>
            <person name="Mwirichia R."/>
            <person name="Alam I."/>
            <person name="Rashid M."/>
            <person name="Vinu M."/>
            <person name="Ba-Alawi W."/>
            <person name="Anthony Kamau A."/>
            <person name="Kamanda Ngugi D."/>
            <person name="Goker M."/>
            <person name="Klenk H.P."/>
            <person name="Bajic V."/>
            <person name="Stingl U."/>
        </authorList>
    </citation>
    <scope>NUCLEOTIDE SEQUENCE [LARGE SCALE GENOMIC DNA]</scope>
    <source>
        <strain evidence="1">SCGC-AAA259B11</strain>
    </source>
</reference>
<keyword evidence="2" id="KW-1185">Reference proteome</keyword>